<evidence type="ECO:0000256" key="1">
    <source>
        <dbReference type="ARBA" id="ARBA00004123"/>
    </source>
</evidence>
<protein>
    <recommendedName>
        <fullName evidence="7">WD_REPEATS_REGION domain-containing protein</fullName>
    </recommendedName>
</protein>
<evidence type="ECO:0000256" key="3">
    <source>
        <dbReference type="ARBA" id="ARBA00022737"/>
    </source>
</evidence>
<dbReference type="OrthoDB" id="9890280at2759"/>
<dbReference type="PANTHER" id="PTHR22652:SF0">
    <property type="entry name" value="NUCLEOPORIN NUP43"/>
    <property type="match status" value="1"/>
</dbReference>
<evidence type="ECO:0000256" key="4">
    <source>
        <dbReference type="ARBA" id="ARBA00023242"/>
    </source>
</evidence>
<dbReference type="Proteomes" id="UP000783686">
    <property type="component" value="Unassembled WGS sequence"/>
</dbReference>
<keyword evidence="3" id="KW-0677">Repeat</keyword>
<dbReference type="Proteomes" id="UP000614601">
    <property type="component" value="Unassembled WGS sequence"/>
</dbReference>
<dbReference type="SUPFAM" id="SSF50978">
    <property type="entry name" value="WD40 repeat-like"/>
    <property type="match status" value="1"/>
</dbReference>
<evidence type="ECO:0000313" key="6">
    <source>
        <dbReference type="Proteomes" id="UP000614601"/>
    </source>
</evidence>
<evidence type="ECO:0000256" key="2">
    <source>
        <dbReference type="ARBA" id="ARBA00022574"/>
    </source>
</evidence>
<keyword evidence="2" id="KW-0853">WD repeat</keyword>
<dbReference type="PANTHER" id="PTHR22652">
    <property type="entry name" value="NUCLEOPORIN NUP43"/>
    <property type="match status" value="1"/>
</dbReference>
<comment type="subcellular location">
    <subcellularLocation>
        <location evidence="1">Nucleus</location>
    </subcellularLocation>
</comment>
<dbReference type="EMBL" id="CAJFCW020000004">
    <property type="protein sequence ID" value="CAG9114926.1"/>
    <property type="molecule type" value="Genomic_DNA"/>
</dbReference>
<dbReference type="AlphaFoldDB" id="A0A811L2A9"/>
<accession>A0A811L2A9</accession>
<proteinExistence type="predicted"/>
<comment type="caution">
    <text evidence="5">The sequence shown here is derived from an EMBL/GenBank/DDBJ whole genome shotgun (WGS) entry which is preliminary data.</text>
</comment>
<keyword evidence="4" id="KW-0539">Nucleus</keyword>
<dbReference type="InterPro" id="IPR015943">
    <property type="entry name" value="WD40/YVTN_repeat-like_dom_sf"/>
</dbReference>
<sequence>MVLIKARRGAVNEGGAVSKSVFVGSKVSKVRFVAQTDTNVDSYITATWDGRSNNLALWNVYNGALDLSDLDFFNKRNGVIVSEGINDVFVEARKTVVAGLENGVVEVCGLANNAISRVHTFNNVHKGFSSISVVVCDGEIISGSDSGDLMRMDLSGASQPTVLCTGLSAVYCSANCGPFEFISGHGSGHVHLWDLRQVNPAIVTGESPVASKLTGTIHDAVTSVTSHPSQPNVIAFGVQSGSIAFMDVRNTRAPIASFLKLSKSPLIDLKFHKNFGGNCFALSNDSLLHMDVMDIKHAKTNMPYIENQQLNPWLTTSAWNNVDLNTLLSDEPRLLTSFDMSAKSILAASDTGYLTLLTRMQFR</sequence>
<organism evidence="5 6">
    <name type="scientific">Bursaphelenchus okinawaensis</name>
    <dbReference type="NCBI Taxonomy" id="465554"/>
    <lineage>
        <taxon>Eukaryota</taxon>
        <taxon>Metazoa</taxon>
        <taxon>Ecdysozoa</taxon>
        <taxon>Nematoda</taxon>
        <taxon>Chromadorea</taxon>
        <taxon>Rhabditida</taxon>
        <taxon>Tylenchina</taxon>
        <taxon>Tylenchomorpha</taxon>
        <taxon>Aphelenchoidea</taxon>
        <taxon>Aphelenchoididae</taxon>
        <taxon>Bursaphelenchus</taxon>
    </lineage>
</organism>
<reference evidence="5" key="1">
    <citation type="submission" date="2020-09" db="EMBL/GenBank/DDBJ databases">
        <authorList>
            <person name="Kikuchi T."/>
        </authorList>
    </citation>
    <scope>NUCLEOTIDE SEQUENCE</scope>
    <source>
        <strain evidence="5">SH1</strain>
    </source>
</reference>
<keyword evidence="6" id="KW-1185">Reference proteome</keyword>
<gene>
    <name evidence="5" type="ORF">BOKJ2_LOCUS9390</name>
</gene>
<dbReference type="Gene3D" id="2.130.10.10">
    <property type="entry name" value="YVTN repeat-like/Quinoprotein amine dehydrogenase"/>
    <property type="match status" value="1"/>
</dbReference>
<dbReference type="EMBL" id="CAJFDH010000004">
    <property type="protein sequence ID" value="CAD5221329.1"/>
    <property type="molecule type" value="Genomic_DNA"/>
</dbReference>
<dbReference type="InterPro" id="IPR036322">
    <property type="entry name" value="WD40_repeat_dom_sf"/>
</dbReference>
<name>A0A811L2A9_9BILA</name>
<evidence type="ECO:0008006" key="7">
    <source>
        <dbReference type="Google" id="ProtNLM"/>
    </source>
</evidence>
<dbReference type="GO" id="GO:0031080">
    <property type="term" value="C:nuclear pore outer ring"/>
    <property type="evidence" value="ECO:0007669"/>
    <property type="project" value="TreeGrafter"/>
</dbReference>
<evidence type="ECO:0000313" key="5">
    <source>
        <dbReference type="EMBL" id="CAD5221329.1"/>
    </source>
</evidence>